<evidence type="ECO:0000313" key="2">
    <source>
        <dbReference type="Proteomes" id="UP000215506"/>
    </source>
</evidence>
<dbReference type="SUPFAM" id="SSF140453">
    <property type="entry name" value="EsxAB dimer-like"/>
    <property type="match status" value="1"/>
</dbReference>
<name>A0A231H9D5_9NOCA</name>
<organism evidence="1 2">
    <name type="scientific">Nocardia cerradoensis</name>
    <dbReference type="NCBI Taxonomy" id="85688"/>
    <lineage>
        <taxon>Bacteria</taxon>
        <taxon>Bacillati</taxon>
        <taxon>Actinomycetota</taxon>
        <taxon>Actinomycetes</taxon>
        <taxon>Mycobacteriales</taxon>
        <taxon>Nocardiaceae</taxon>
        <taxon>Nocardia</taxon>
    </lineage>
</organism>
<dbReference type="RefSeq" id="WP_030513429.1">
    <property type="nucleotide sequence ID" value="NZ_JAAXOR010000007.1"/>
</dbReference>
<dbReference type="AlphaFoldDB" id="A0A231H9D5"/>
<gene>
    <name evidence="1" type="ORF">B7C42_02593</name>
</gene>
<dbReference type="GeneID" id="66718990"/>
<sequence>MLYERTVLQELSDLLNGFHKDLQSEASNLQDCAAKLAQAWEGNAGLEAFQQSKQKWDQQFGDINGDSDPSTAMGKVSALSKAVAAAMNNATAADKVVANGFGG</sequence>
<reference evidence="1 2" key="1">
    <citation type="submission" date="2017-07" db="EMBL/GenBank/DDBJ databases">
        <title>First draft Genome Sequence of Nocardia cerradoensis isolated from human infection.</title>
        <authorList>
            <person name="Carrasco G."/>
        </authorList>
    </citation>
    <scope>NUCLEOTIDE SEQUENCE [LARGE SCALE GENOMIC DNA]</scope>
    <source>
        <strain evidence="1 2">CNM20130759</strain>
    </source>
</reference>
<protein>
    <recommendedName>
        <fullName evidence="3">WXG100 family type VII secretion target</fullName>
    </recommendedName>
</protein>
<dbReference type="InterPro" id="IPR036689">
    <property type="entry name" value="ESAT-6-like_sf"/>
</dbReference>
<dbReference type="Proteomes" id="UP000215506">
    <property type="component" value="Unassembled WGS sequence"/>
</dbReference>
<accession>A0A231H9D5</accession>
<comment type="caution">
    <text evidence="1">The sequence shown here is derived from an EMBL/GenBank/DDBJ whole genome shotgun (WGS) entry which is preliminary data.</text>
</comment>
<dbReference type="EMBL" id="NGAF01000004">
    <property type="protein sequence ID" value="OXR45468.1"/>
    <property type="molecule type" value="Genomic_DNA"/>
</dbReference>
<evidence type="ECO:0008006" key="3">
    <source>
        <dbReference type="Google" id="ProtNLM"/>
    </source>
</evidence>
<proteinExistence type="predicted"/>
<evidence type="ECO:0000313" key="1">
    <source>
        <dbReference type="EMBL" id="OXR45468.1"/>
    </source>
</evidence>
<keyword evidence="2" id="KW-1185">Reference proteome</keyword>
<dbReference type="Gene3D" id="1.10.287.1060">
    <property type="entry name" value="ESAT-6-like"/>
    <property type="match status" value="1"/>
</dbReference>